<dbReference type="OrthoDB" id="2789670at2759"/>
<dbReference type="InterPro" id="IPR001128">
    <property type="entry name" value="Cyt_P450"/>
</dbReference>
<dbReference type="CDD" id="cd11065">
    <property type="entry name" value="CYP64-like"/>
    <property type="match status" value="1"/>
</dbReference>
<gene>
    <name evidence="11" type="ORF">CPB84DRAFT_1724970</name>
</gene>
<keyword evidence="10" id="KW-1133">Transmembrane helix</keyword>
<evidence type="ECO:0000256" key="1">
    <source>
        <dbReference type="ARBA" id="ARBA00001971"/>
    </source>
</evidence>
<evidence type="ECO:0000256" key="8">
    <source>
        <dbReference type="ARBA" id="ARBA00023033"/>
    </source>
</evidence>
<evidence type="ECO:0000256" key="3">
    <source>
        <dbReference type="ARBA" id="ARBA00010617"/>
    </source>
</evidence>
<keyword evidence="10" id="KW-0472">Membrane</keyword>
<proteinExistence type="inferred from homology"/>
<evidence type="ECO:0000256" key="6">
    <source>
        <dbReference type="ARBA" id="ARBA00023002"/>
    </source>
</evidence>
<feature type="binding site" description="axial binding residue" evidence="9">
    <location>
        <position position="449"/>
    </location>
    <ligand>
        <name>heme</name>
        <dbReference type="ChEBI" id="CHEBI:30413"/>
    </ligand>
    <ligandPart>
        <name>Fe</name>
        <dbReference type="ChEBI" id="CHEBI:18248"/>
    </ligandPart>
</feature>
<protein>
    <submittedName>
        <fullName evidence="11">Cytochrome P450</fullName>
    </submittedName>
</protein>
<keyword evidence="10" id="KW-0812">Transmembrane</keyword>
<dbReference type="Proteomes" id="UP000724874">
    <property type="component" value="Unassembled WGS sequence"/>
</dbReference>
<accession>A0A9P5NW74</accession>
<dbReference type="EMBL" id="JADNYJ010000011">
    <property type="protein sequence ID" value="KAF8908536.1"/>
    <property type="molecule type" value="Genomic_DNA"/>
</dbReference>
<evidence type="ECO:0000313" key="11">
    <source>
        <dbReference type="EMBL" id="KAF8908536.1"/>
    </source>
</evidence>
<keyword evidence="6" id="KW-0560">Oxidoreductase</keyword>
<evidence type="ECO:0000256" key="5">
    <source>
        <dbReference type="ARBA" id="ARBA00022723"/>
    </source>
</evidence>
<dbReference type="GO" id="GO:0016705">
    <property type="term" value="F:oxidoreductase activity, acting on paired donors, with incorporation or reduction of molecular oxygen"/>
    <property type="evidence" value="ECO:0007669"/>
    <property type="project" value="InterPro"/>
</dbReference>
<evidence type="ECO:0000256" key="2">
    <source>
        <dbReference type="ARBA" id="ARBA00005179"/>
    </source>
</evidence>
<sequence>MICSRLRRVMFQVDFLSLVAGGLVIWFIKRVFYSSNNSRNAPYPPGPKPKPFIGNALDFPQFRPYEAYVEWGKRYSSDILYASALGNKILIVNKLEDADELLDRRARKYSDRPLIPIVDLTGWAGNVALLHYGKSWRLSRKLCQQSFRAEAARDFHPLLLKKIHEMLDRLLVNPEDFDEHSKMLSISVPMITMYGYEVESFQDPCIVAAEESIAVGSDLLLPGRSWINTFPILRHVPPWFPGATTRRIAEQARQINKRVRDIPFEFVQKKVAEGTEIPSFVSRFLRRQQEGRSSQEEDEAVRNIAWTVYSGASDTTISATGTFFYLMTIHPEIQKNAQSEIDRVIGPGRLPNFEDRPSLPYIDALYREILRFRPPVPMGVAHALTEDDYYKGYFIPKGTMILPNIWAMTRDESIYPEPLQFKPERFLDANGNLNDDGRVLAYGFGRRICVGKHIGSDTLWIIIASVLASFNIERSKDDFGNEVEVNHDYHDLGILHHKSKFQCTFVPRSAVVKKLIEEAR</sequence>
<dbReference type="GO" id="GO:0005506">
    <property type="term" value="F:iron ion binding"/>
    <property type="evidence" value="ECO:0007669"/>
    <property type="project" value="InterPro"/>
</dbReference>
<dbReference type="GO" id="GO:0020037">
    <property type="term" value="F:heme binding"/>
    <property type="evidence" value="ECO:0007669"/>
    <property type="project" value="InterPro"/>
</dbReference>
<dbReference type="PRINTS" id="PR00463">
    <property type="entry name" value="EP450I"/>
</dbReference>
<evidence type="ECO:0000256" key="4">
    <source>
        <dbReference type="ARBA" id="ARBA00022617"/>
    </source>
</evidence>
<dbReference type="GO" id="GO:0004497">
    <property type="term" value="F:monooxygenase activity"/>
    <property type="evidence" value="ECO:0007669"/>
    <property type="project" value="UniProtKB-KW"/>
</dbReference>
<comment type="cofactor">
    <cofactor evidence="1 9">
        <name>heme</name>
        <dbReference type="ChEBI" id="CHEBI:30413"/>
    </cofactor>
</comment>
<evidence type="ECO:0000256" key="9">
    <source>
        <dbReference type="PIRSR" id="PIRSR602401-1"/>
    </source>
</evidence>
<dbReference type="SUPFAM" id="SSF48264">
    <property type="entry name" value="Cytochrome P450"/>
    <property type="match status" value="1"/>
</dbReference>
<dbReference type="InterPro" id="IPR050364">
    <property type="entry name" value="Cytochrome_P450_fung"/>
</dbReference>
<keyword evidence="4 9" id="KW-0349">Heme</keyword>
<dbReference type="InterPro" id="IPR036396">
    <property type="entry name" value="Cyt_P450_sf"/>
</dbReference>
<organism evidence="11 12">
    <name type="scientific">Gymnopilus junonius</name>
    <name type="common">Spectacular rustgill mushroom</name>
    <name type="synonym">Gymnopilus spectabilis subsp. junonius</name>
    <dbReference type="NCBI Taxonomy" id="109634"/>
    <lineage>
        <taxon>Eukaryota</taxon>
        <taxon>Fungi</taxon>
        <taxon>Dikarya</taxon>
        <taxon>Basidiomycota</taxon>
        <taxon>Agaricomycotina</taxon>
        <taxon>Agaricomycetes</taxon>
        <taxon>Agaricomycetidae</taxon>
        <taxon>Agaricales</taxon>
        <taxon>Agaricineae</taxon>
        <taxon>Hymenogastraceae</taxon>
        <taxon>Gymnopilus</taxon>
    </lineage>
</organism>
<dbReference type="Pfam" id="PF00067">
    <property type="entry name" value="p450"/>
    <property type="match status" value="1"/>
</dbReference>
<dbReference type="InterPro" id="IPR002401">
    <property type="entry name" value="Cyt_P450_E_grp-I"/>
</dbReference>
<reference evidence="11" key="1">
    <citation type="submission" date="2020-11" db="EMBL/GenBank/DDBJ databases">
        <authorList>
            <consortium name="DOE Joint Genome Institute"/>
            <person name="Ahrendt S."/>
            <person name="Riley R."/>
            <person name="Andreopoulos W."/>
            <person name="LaButti K."/>
            <person name="Pangilinan J."/>
            <person name="Ruiz-duenas F.J."/>
            <person name="Barrasa J.M."/>
            <person name="Sanchez-Garcia M."/>
            <person name="Camarero S."/>
            <person name="Miyauchi S."/>
            <person name="Serrano A."/>
            <person name="Linde D."/>
            <person name="Babiker R."/>
            <person name="Drula E."/>
            <person name="Ayuso-Fernandez I."/>
            <person name="Pacheco R."/>
            <person name="Padilla G."/>
            <person name="Ferreira P."/>
            <person name="Barriuso J."/>
            <person name="Kellner H."/>
            <person name="Castanera R."/>
            <person name="Alfaro M."/>
            <person name="Ramirez L."/>
            <person name="Pisabarro A.G."/>
            <person name="Kuo A."/>
            <person name="Tritt A."/>
            <person name="Lipzen A."/>
            <person name="He G."/>
            <person name="Yan M."/>
            <person name="Ng V."/>
            <person name="Cullen D."/>
            <person name="Martin F."/>
            <person name="Rosso M.-N."/>
            <person name="Henrissat B."/>
            <person name="Hibbett D."/>
            <person name="Martinez A.T."/>
            <person name="Grigoriev I.V."/>
        </authorList>
    </citation>
    <scope>NUCLEOTIDE SEQUENCE</scope>
    <source>
        <strain evidence="11">AH 44721</strain>
    </source>
</reference>
<evidence type="ECO:0000256" key="7">
    <source>
        <dbReference type="ARBA" id="ARBA00023004"/>
    </source>
</evidence>
<comment type="similarity">
    <text evidence="3">Belongs to the cytochrome P450 family.</text>
</comment>
<name>A0A9P5NW74_GYMJU</name>
<comment type="pathway">
    <text evidence="2">Secondary metabolite biosynthesis.</text>
</comment>
<feature type="transmembrane region" description="Helical" evidence="10">
    <location>
        <begin position="9"/>
        <end position="28"/>
    </location>
</feature>
<dbReference type="AlphaFoldDB" id="A0A9P5NW74"/>
<dbReference type="PANTHER" id="PTHR46300">
    <property type="entry name" value="P450, PUTATIVE (EUROFUNG)-RELATED-RELATED"/>
    <property type="match status" value="1"/>
</dbReference>
<evidence type="ECO:0000313" key="12">
    <source>
        <dbReference type="Proteomes" id="UP000724874"/>
    </source>
</evidence>
<comment type="caution">
    <text evidence="11">The sequence shown here is derived from an EMBL/GenBank/DDBJ whole genome shotgun (WGS) entry which is preliminary data.</text>
</comment>
<keyword evidence="7 9" id="KW-0408">Iron</keyword>
<evidence type="ECO:0000256" key="10">
    <source>
        <dbReference type="SAM" id="Phobius"/>
    </source>
</evidence>
<keyword evidence="12" id="KW-1185">Reference proteome</keyword>
<keyword evidence="8" id="KW-0503">Monooxygenase</keyword>
<keyword evidence="5 9" id="KW-0479">Metal-binding</keyword>
<dbReference type="Gene3D" id="1.10.630.10">
    <property type="entry name" value="Cytochrome P450"/>
    <property type="match status" value="1"/>
</dbReference>
<dbReference type="PANTHER" id="PTHR46300:SF7">
    <property type="entry name" value="P450, PUTATIVE (EUROFUNG)-RELATED"/>
    <property type="match status" value="1"/>
</dbReference>